<dbReference type="HOGENOM" id="CLU_1809531_0_0_1"/>
<dbReference type="Gramene" id="EFJ17650">
    <property type="protein sequence ID" value="EFJ17650"/>
    <property type="gene ID" value="SELMODRAFT_420945"/>
</dbReference>
<evidence type="ECO:0000313" key="1">
    <source>
        <dbReference type="EMBL" id="EFJ17650.1"/>
    </source>
</evidence>
<sequence length="143" mass="16433">MAPPEPVKSEYVSGQWRLQARVILRGFPSLLKSLVGGETNAMLLRQLCYSWLVFNRSLGKGIHSRLCIYSRSHCPSQGIEKREITNLRLEIHQTSEMVAFFVDYNGKNVHREVVVNEDIGRQILTYGCRKPAKEFINAVHEQF</sequence>
<dbReference type="AlphaFoldDB" id="D8SDM6"/>
<gene>
    <name evidence="1" type="ORF">SELMODRAFT_420945</name>
</gene>
<reference evidence="1 2" key="1">
    <citation type="journal article" date="2011" name="Science">
        <title>The Selaginella genome identifies genetic changes associated with the evolution of vascular plants.</title>
        <authorList>
            <person name="Banks J.A."/>
            <person name="Nishiyama T."/>
            <person name="Hasebe M."/>
            <person name="Bowman J.L."/>
            <person name="Gribskov M."/>
            <person name="dePamphilis C."/>
            <person name="Albert V.A."/>
            <person name="Aono N."/>
            <person name="Aoyama T."/>
            <person name="Ambrose B.A."/>
            <person name="Ashton N.W."/>
            <person name="Axtell M.J."/>
            <person name="Barker E."/>
            <person name="Barker M.S."/>
            <person name="Bennetzen J.L."/>
            <person name="Bonawitz N.D."/>
            <person name="Chapple C."/>
            <person name="Cheng C."/>
            <person name="Correa L.G."/>
            <person name="Dacre M."/>
            <person name="DeBarry J."/>
            <person name="Dreyer I."/>
            <person name="Elias M."/>
            <person name="Engstrom E.M."/>
            <person name="Estelle M."/>
            <person name="Feng L."/>
            <person name="Finet C."/>
            <person name="Floyd S.K."/>
            <person name="Frommer W.B."/>
            <person name="Fujita T."/>
            <person name="Gramzow L."/>
            <person name="Gutensohn M."/>
            <person name="Harholt J."/>
            <person name="Hattori M."/>
            <person name="Heyl A."/>
            <person name="Hirai T."/>
            <person name="Hiwatashi Y."/>
            <person name="Ishikawa M."/>
            <person name="Iwata M."/>
            <person name="Karol K.G."/>
            <person name="Koehler B."/>
            <person name="Kolukisaoglu U."/>
            <person name="Kubo M."/>
            <person name="Kurata T."/>
            <person name="Lalonde S."/>
            <person name="Li K."/>
            <person name="Li Y."/>
            <person name="Litt A."/>
            <person name="Lyons E."/>
            <person name="Manning G."/>
            <person name="Maruyama T."/>
            <person name="Michael T.P."/>
            <person name="Mikami K."/>
            <person name="Miyazaki S."/>
            <person name="Morinaga S."/>
            <person name="Murata T."/>
            <person name="Mueller-Roeber B."/>
            <person name="Nelson D.R."/>
            <person name="Obara M."/>
            <person name="Oguri Y."/>
            <person name="Olmstead R.G."/>
            <person name="Onodera N."/>
            <person name="Petersen B.L."/>
            <person name="Pils B."/>
            <person name="Prigge M."/>
            <person name="Rensing S.A."/>
            <person name="Riano-Pachon D.M."/>
            <person name="Roberts A.W."/>
            <person name="Sato Y."/>
            <person name="Scheller H.V."/>
            <person name="Schulz B."/>
            <person name="Schulz C."/>
            <person name="Shakirov E.V."/>
            <person name="Shibagaki N."/>
            <person name="Shinohara N."/>
            <person name="Shippen D.E."/>
            <person name="Soerensen I."/>
            <person name="Sotooka R."/>
            <person name="Sugimoto N."/>
            <person name="Sugita M."/>
            <person name="Sumikawa N."/>
            <person name="Tanurdzic M."/>
            <person name="Theissen G."/>
            <person name="Ulvskov P."/>
            <person name="Wakazuki S."/>
            <person name="Weng J.K."/>
            <person name="Willats W.W."/>
            <person name="Wipf D."/>
            <person name="Wolf P.G."/>
            <person name="Yang L."/>
            <person name="Zimmer A.D."/>
            <person name="Zhu Q."/>
            <person name="Mitros T."/>
            <person name="Hellsten U."/>
            <person name="Loque D."/>
            <person name="Otillar R."/>
            <person name="Salamov A."/>
            <person name="Schmutz J."/>
            <person name="Shapiro H."/>
            <person name="Lindquist E."/>
            <person name="Lucas S."/>
            <person name="Rokhsar D."/>
            <person name="Grigoriev I.V."/>
        </authorList>
    </citation>
    <scope>NUCLEOTIDE SEQUENCE [LARGE SCALE GENOMIC DNA]</scope>
</reference>
<dbReference type="InParanoid" id="D8SDM6"/>
<proteinExistence type="predicted"/>
<dbReference type="EMBL" id="GL377613">
    <property type="protein sequence ID" value="EFJ17650.1"/>
    <property type="molecule type" value="Genomic_DNA"/>
</dbReference>
<protein>
    <submittedName>
        <fullName evidence="1">Uncharacterized protein</fullName>
    </submittedName>
</protein>
<dbReference type="KEGG" id="smo:SELMODRAFT_420945"/>
<dbReference type="Proteomes" id="UP000001514">
    <property type="component" value="Unassembled WGS sequence"/>
</dbReference>
<name>D8SDM6_SELML</name>
<evidence type="ECO:0000313" key="2">
    <source>
        <dbReference type="Proteomes" id="UP000001514"/>
    </source>
</evidence>
<accession>D8SDM6</accession>
<organism evidence="2">
    <name type="scientific">Selaginella moellendorffii</name>
    <name type="common">Spikemoss</name>
    <dbReference type="NCBI Taxonomy" id="88036"/>
    <lineage>
        <taxon>Eukaryota</taxon>
        <taxon>Viridiplantae</taxon>
        <taxon>Streptophyta</taxon>
        <taxon>Embryophyta</taxon>
        <taxon>Tracheophyta</taxon>
        <taxon>Lycopodiopsida</taxon>
        <taxon>Selaginellales</taxon>
        <taxon>Selaginellaceae</taxon>
        <taxon>Selaginella</taxon>
    </lineage>
</organism>
<keyword evidence="2" id="KW-1185">Reference proteome</keyword>